<dbReference type="Pfam" id="PF00234">
    <property type="entry name" value="Tryp_alpha_amyl"/>
    <property type="match status" value="1"/>
</dbReference>
<dbReference type="EMBL" id="CM035428">
    <property type="protein sequence ID" value="KAH7301073.1"/>
    <property type="molecule type" value="Genomic_DNA"/>
</dbReference>
<evidence type="ECO:0000256" key="1">
    <source>
        <dbReference type="SAM" id="SignalP"/>
    </source>
</evidence>
<evidence type="ECO:0000259" key="2">
    <source>
        <dbReference type="Pfam" id="PF00234"/>
    </source>
</evidence>
<dbReference type="InterPro" id="IPR000528">
    <property type="entry name" value="Plant_nsLTP"/>
</dbReference>
<protein>
    <recommendedName>
        <fullName evidence="2">Bifunctional inhibitor/plant lipid transfer protein/seed storage helical domain-containing protein</fullName>
    </recommendedName>
</protein>
<evidence type="ECO:0000313" key="4">
    <source>
        <dbReference type="Proteomes" id="UP000825935"/>
    </source>
</evidence>
<dbReference type="InterPro" id="IPR016140">
    <property type="entry name" value="Bifunc_inhib/LTP/seed_store"/>
</dbReference>
<name>A0A8T2S094_CERRI</name>
<keyword evidence="4" id="KW-1185">Reference proteome</keyword>
<sequence>MFTMPRARVIFSVLVLLLQMIHGGDVVRAQFSCLETISRLTPCLPYTRGTMLFPTEFCCLGLQRLMLTGASSNLSTTVCDCLKADVTAFSVNEVAVANLPRECNATLGYALTMNFPCSLLGTNS</sequence>
<dbReference type="PRINTS" id="PR00382">
    <property type="entry name" value="LIPIDTRNSFER"/>
</dbReference>
<proteinExistence type="predicted"/>
<dbReference type="GO" id="GO:0006869">
    <property type="term" value="P:lipid transport"/>
    <property type="evidence" value="ECO:0007669"/>
    <property type="project" value="InterPro"/>
</dbReference>
<dbReference type="OrthoDB" id="1890443at2759"/>
<dbReference type="InterPro" id="IPR036312">
    <property type="entry name" value="Bifun_inhib/LTP/seed_sf"/>
</dbReference>
<organism evidence="3 4">
    <name type="scientific">Ceratopteris richardii</name>
    <name type="common">Triangle waterfern</name>
    <dbReference type="NCBI Taxonomy" id="49495"/>
    <lineage>
        <taxon>Eukaryota</taxon>
        <taxon>Viridiplantae</taxon>
        <taxon>Streptophyta</taxon>
        <taxon>Embryophyta</taxon>
        <taxon>Tracheophyta</taxon>
        <taxon>Polypodiopsida</taxon>
        <taxon>Polypodiidae</taxon>
        <taxon>Polypodiales</taxon>
        <taxon>Pteridineae</taxon>
        <taxon>Pteridaceae</taxon>
        <taxon>Parkerioideae</taxon>
        <taxon>Ceratopteris</taxon>
    </lineage>
</organism>
<dbReference type="GO" id="GO:0008289">
    <property type="term" value="F:lipid binding"/>
    <property type="evidence" value="ECO:0007669"/>
    <property type="project" value="InterPro"/>
</dbReference>
<dbReference type="AlphaFoldDB" id="A0A8T2S094"/>
<evidence type="ECO:0000313" key="3">
    <source>
        <dbReference type="EMBL" id="KAH7301073.1"/>
    </source>
</evidence>
<gene>
    <name evidence="3" type="ORF">KP509_23G011200</name>
</gene>
<dbReference type="SUPFAM" id="SSF47699">
    <property type="entry name" value="Bifunctional inhibitor/lipid-transfer protein/seed storage 2S albumin"/>
    <property type="match status" value="1"/>
</dbReference>
<feature type="chain" id="PRO_5035864345" description="Bifunctional inhibitor/plant lipid transfer protein/seed storage helical domain-containing protein" evidence="1">
    <location>
        <begin position="24"/>
        <end position="124"/>
    </location>
</feature>
<dbReference type="Proteomes" id="UP000825935">
    <property type="component" value="Chromosome 23"/>
</dbReference>
<dbReference type="Gene3D" id="1.10.110.10">
    <property type="entry name" value="Plant lipid-transfer and hydrophobic proteins"/>
    <property type="match status" value="1"/>
</dbReference>
<keyword evidence="1" id="KW-0732">Signal</keyword>
<feature type="signal peptide" evidence="1">
    <location>
        <begin position="1"/>
        <end position="23"/>
    </location>
</feature>
<accession>A0A8T2S094</accession>
<reference evidence="3 4" key="1">
    <citation type="submission" date="2021-08" db="EMBL/GenBank/DDBJ databases">
        <title>WGS assembly of Ceratopteris richardii.</title>
        <authorList>
            <person name="Marchant D.B."/>
            <person name="Chen G."/>
            <person name="Jenkins J."/>
            <person name="Shu S."/>
            <person name="Leebens-Mack J."/>
            <person name="Grimwood J."/>
            <person name="Schmutz J."/>
            <person name="Soltis P."/>
            <person name="Soltis D."/>
            <person name="Chen Z.-H."/>
        </authorList>
    </citation>
    <scope>NUCLEOTIDE SEQUENCE [LARGE SCALE GENOMIC DNA]</scope>
    <source>
        <strain evidence="3">Whitten #5841</strain>
        <tissue evidence="3">Leaf</tissue>
    </source>
</reference>
<dbReference type="PANTHER" id="PTHR33076">
    <property type="entry name" value="NON-SPECIFIC LIPID-TRANSFER PROTEIN 2-RELATED"/>
    <property type="match status" value="1"/>
</dbReference>
<comment type="caution">
    <text evidence="3">The sequence shown here is derived from an EMBL/GenBank/DDBJ whole genome shotgun (WGS) entry which is preliminary data.</text>
</comment>
<feature type="domain" description="Bifunctional inhibitor/plant lipid transfer protein/seed storage helical" evidence="2">
    <location>
        <begin position="33"/>
        <end position="114"/>
    </location>
</feature>